<dbReference type="EMBL" id="VHSH01000015">
    <property type="protein sequence ID" value="TQV70851.1"/>
    <property type="molecule type" value="Genomic_DNA"/>
</dbReference>
<dbReference type="OrthoDB" id="9800412at2"/>
<evidence type="ECO:0000313" key="3">
    <source>
        <dbReference type="Proteomes" id="UP000315252"/>
    </source>
</evidence>
<evidence type="ECO:0000256" key="1">
    <source>
        <dbReference type="SAM" id="MobiDB-lite"/>
    </source>
</evidence>
<evidence type="ECO:0008006" key="4">
    <source>
        <dbReference type="Google" id="ProtNLM"/>
    </source>
</evidence>
<sequence>MADDTDRSENALRYDRMVEDALLSVVHRSLTYAAEKGLPGEHHFYITFRTDHPGVDIPKHLRERYPGEMTIILQYQFWDLEVGDDIFSVTLSFSDVPEKLTIPFDAVAAFADPSVRFGLQFDVGDNSDESEAKAGDTALVTDETALERNVADHEPQDNSNRSGKVKTESTETESQDTVADDSDPAPDDSDNVVTLDTFRKK</sequence>
<feature type="compositionally biased region" description="Acidic residues" evidence="1">
    <location>
        <begin position="170"/>
        <end position="190"/>
    </location>
</feature>
<accession>A0A545T0Y1</accession>
<proteinExistence type="predicted"/>
<name>A0A545T0Y1_9PROT</name>
<dbReference type="InterPro" id="IPR036760">
    <property type="entry name" value="SspB-like_sf"/>
</dbReference>
<protein>
    <recommendedName>
        <fullName evidence="4">Stringent starvation protein B</fullName>
    </recommendedName>
</protein>
<gene>
    <name evidence="2" type="ORF">FKG95_27430</name>
</gene>
<evidence type="ECO:0000313" key="2">
    <source>
        <dbReference type="EMBL" id="TQV70851.1"/>
    </source>
</evidence>
<keyword evidence="3" id="KW-1185">Reference proteome</keyword>
<dbReference type="SUPFAM" id="SSF101738">
    <property type="entry name" value="SspB-like"/>
    <property type="match status" value="1"/>
</dbReference>
<dbReference type="RefSeq" id="WP_142899658.1">
    <property type="nucleotide sequence ID" value="NZ_ML660066.1"/>
</dbReference>
<feature type="region of interest" description="Disordered" evidence="1">
    <location>
        <begin position="146"/>
        <end position="201"/>
    </location>
</feature>
<dbReference type="Pfam" id="PF04386">
    <property type="entry name" value="SspB"/>
    <property type="match status" value="1"/>
</dbReference>
<dbReference type="Proteomes" id="UP000315252">
    <property type="component" value="Unassembled WGS sequence"/>
</dbReference>
<reference evidence="2 3" key="1">
    <citation type="submission" date="2019-06" db="EMBL/GenBank/DDBJ databases">
        <title>Whole genome sequence for Rhodospirillaceae sp. R148.</title>
        <authorList>
            <person name="Wang G."/>
        </authorList>
    </citation>
    <scope>NUCLEOTIDE SEQUENCE [LARGE SCALE GENOMIC DNA]</scope>
    <source>
        <strain evidence="2 3">R148</strain>
    </source>
</reference>
<dbReference type="AlphaFoldDB" id="A0A545T0Y1"/>
<comment type="caution">
    <text evidence="2">The sequence shown here is derived from an EMBL/GenBank/DDBJ whole genome shotgun (WGS) entry which is preliminary data.</text>
</comment>
<feature type="compositionally biased region" description="Basic and acidic residues" evidence="1">
    <location>
        <begin position="146"/>
        <end position="156"/>
    </location>
</feature>
<organism evidence="2 3">
    <name type="scientific">Denitrobaculum tricleocarpae</name>
    <dbReference type="NCBI Taxonomy" id="2591009"/>
    <lineage>
        <taxon>Bacteria</taxon>
        <taxon>Pseudomonadati</taxon>
        <taxon>Pseudomonadota</taxon>
        <taxon>Alphaproteobacteria</taxon>
        <taxon>Rhodospirillales</taxon>
        <taxon>Rhodospirillaceae</taxon>
        <taxon>Denitrobaculum</taxon>
    </lineage>
</organism>
<dbReference type="InterPro" id="IPR007481">
    <property type="entry name" value="SspB"/>
</dbReference>
<dbReference type="Gene3D" id="2.30.30.220">
    <property type="entry name" value="SspB-like"/>
    <property type="match status" value="1"/>
</dbReference>